<feature type="compositionally biased region" description="Low complexity" evidence="1">
    <location>
        <begin position="351"/>
        <end position="396"/>
    </location>
</feature>
<evidence type="ECO:0000313" key="2">
    <source>
        <dbReference type="EMBL" id="KAF5309975.1"/>
    </source>
</evidence>
<feature type="region of interest" description="Disordered" evidence="1">
    <location>
        <begin position="350"/>
        <end position="396"/>
    </location>
</feature>
<dbReference type="Proteomes" id="UP000567179">
    <property type="component" value="Unassembled WGS sequence"/>
</dbReference>
<feature type="compositionally biased region" description="Basic and acidic residues" evidence="1">
    <location>
        <begin position="64"/>
        <end position="77"/>
    </location>
</feature>
<proteinExistence type="predicted"/>
<sequence length="475" mass="51320">MSTVLTTTERDLPGSLRDISAESFVQAVKVPDGALAADSPLPVTGAAATGQMASGSTGASSQAHEYDPSPRPRRESPDVYVNCLLTTTRGYPLWIPSPNMSLPTLNRRLGVSIGDVGVLSPEGGFNYLFNIFHDASHPINAAMRVPDAFVPFTPALTQGDIERFVEWNAGSFLADESIIRMDDGTNQLVIKIEATGPEGAVLMIPEDMLTEKLQITTPLREYVDEHGLEWYRFMKHILRRDIANGDLRVIYGCRKSSGFGIATAFNTGQRQNTRLSFISLSVEDRLADTSRCPYRWTHTGSAEFKAGPSRQENAEIGSTKPIRNQCLFVNTIDVKVPDYTWESAELSAVKSSSTLGGPTSGSSPSGSTSGPSSSGSTSDPSSSSGSGLTSSSSFPSHQRVFHPSVILHDILETIVPGLSAYMICDDDWAPFLSDNTLNARDFVNQVLENRIIVEDRGQDLALGLETVNVTAHLNS</sequence>
<evidence type="ECO:0000256" key="1">
    <source>
        <dbReference type="SAM" id="MobiDB-lite"/>
    </source>
</evidence>
<protein>
    <submittedName>
        <fullName evidence="2">Uncharacterized protein</fullName>
    </submittedName>
</protein>
<accession>A0A8H5ASB8</accession>
<feature type="region of interest" description="Disordered" evidence="1">
    <location>
        <begin position="46"/>
        <end position="77"/>
    </location>
</feature>
<keyword evidence="3" id="KW-1185">Reference proteome</keyword>
<dbReference type="AlphaFoldDB" id="A0A8H5ASB8"/>
<reference evidence="2 3" key="1">
    <citation type="journal article" date="2020" name="ISME J.">
        <title>Uncovering the hidden diversity of litter-decomposition mechanisms in mushroom-forming fungi.</title>
        <authorList>
            <person name="Floudas D."/>
            <person name="Bentzer J."/>
            <person name="Ahren D."/>
            <person name="Johansson T."/>
            <person name="Persson P."/>
            <person name="Tunlid A."/>
        </authorList>
    </citation>
    <scope>NUCLEOTIDE SEQUENCE [LARGE SCALE GENOMIC DNA]</scope>
    <source>
        <strain evidence="2 3">CBS 101986</strain>
    </source>
</reference>
<organism evidence="2 3">
    <name type="scientific">Psilocybe cf. subviscida</name>
    <dbReference type="NCBI Taxonomy" id="2480587"/>
    <lineage>
        <taxon>Eukaryota</taxon>
        <taxon>Fungi</taxon>
        <taxon>Dikarya</taxon>
        <taxon>Basidiomycota</taxon>
        <taxon>Agaricomycotina</taxon>
        <taxon>Agaricomycetes</taxon>
        <taxon>Agaricomycetidae</taxon>
        <taxon>Agaricales</taxon>
        <taxon>Agaricineae</taxon>
        <taxon>Strophariaceae</taxon>
        <taxon>Psilocybe</taxon>
    </lineage>
</organism>
<comment type="caution">
    <text evidence="2">The sequence shown here is derived from an EMBL/GenBank/DDBJ whole genome shotgun (WGS) entry which is preliminary data.</text>
</comment>
<evidence type="ECO:0000313" key="3">
    <source>
        <dbReference type="Proteomes" id="UP000567179"/>
    </source>
</evidence>
<feature type="compositionally biased region" description="Polar residues" evidence="1">
    <location>
        <begin position="51"/>
        <end position="63"/>
    </location>
</feature>
<dbReference type="OrthoDB" id="2662290at2759"/>
<name>A0A8H5ASB8_9AGAR</name>
<dbReference type="EMBL" id="JAACJJ010000058">
    <property type="protein sequence ID" value="KAF5309975.1"/>
    <property type="molecule type" value="Genomic_DNA"/>
</dbReference>
<gene>
    <name evidence="2" type="ORF">D9619_010461</name>
</gene>